<sequence>MLKKRTIALLLCFCVFCCLSILIAAQPVYAQDGYQKNPVDYREIDDYLRSAVDNAHIPGMSVTIVNKDAVLFSGNYGDCESSETPFYLGSVSKSFTAVCIMQLVEQGKVDLNAPVSAYLPGATDGDRISVSQLLNHTSGLGQYQTLENYKIVNEQGVHHYANVNYSLLGEIIEAVSGESYSDYITKNLFEPLQLSHTAATQDESEKNGLIDGYTNYWGFNIKTSHKYPSSKDDWITVPAGYISSSTEDLGKYLQMYLNRGSGILSESSIDTMFYGDTIYVDGDIPYWYGYGWTRIEAPLSEPVLQHNGLVETGNACIFLLPESSLAMAVTANVNDYFAANAMIDSLGWGVALMLLGDAPNEISGSTYALNHLWLNLTMLAVLTIAIIPLCRLSKYRERVLLLRGNKLPGVYSLIGLHFLLPAFLLMAVPVFLKIPLWVVQAFVPDVFLTIIVSAVLLLAVGFLKGGILWAHKKTIRTRQVSGGGHGSSGYAPDCSS</sequence>
<dbReference type="InterPro" id="IPR001466">
    <property type="entry name" value="Beta-lactam-related"/>
</dbReference>
<feature type="signal peptide" evidence="2">
    <location>
        <begin position="1"/>
        <end position="30"/>
    </location>
</feature>
<dbReference type="PANTHER" id="PTHR46825:SF9">
    <property type="entry name" value="BETA-LACTAMASE-RELATED DOMAIN-CONTAINING PROTEIN"/>
    <property type="match status" value="1"/>
</dbReference>
<name>A0A7W8M5M6_9FIRM</name>
<evidence type="ECO:0000313" key="5">
    <source>
        <dbReference type="Proteomes" id="UP000543642"/>
    </source>
</evidence>
<evidence type="ECO:0000259" key="3">
    <source>
        <dbReference type="Pfam" id="PF00144"/>
    </source>
</evidence>
<evidence type="ECO:0000313" key="4">
    <source>
        <dbReference type="EMBL" id="MBB5265089.1"/>
    </source>
</evidence>
<accession>A0A7W8M5M6</accession>
<feature type="domain" description="Beta-lactamase-related" evidence="3">
    <location>
        <begin position="45"/>
        <end position="335"/>
    </location>
</feature>
<dbReference type="AlphaFoldDB" id="A0A7W8M5M6"/>
<keyword evidence="1" id="KW-0472">Membrane</keyword>
<dbReference type="SUPFAM" id="SSF56601">
    <property type="entry name" value="beta-lactamase/transpeptidase-like"/>
    <property type="match status" value="1"/>
</dbReference>
<feature type="chain" id="PRO_5030959832" evidence="2">
    <location>
        <begin position="31"/>
        <end position="496"/>
    </location>
</feature>
<keyword evidence="1" id="KW-0812">Transmembrane</keyword>
<dbReference type="InterPro" id="IPR050491">
    <property type="entry name" value="AmpC-like"/>
</dbReference>
<gene>
    <name evidence="4" type="ORF">HNP82_002228</name>
</gene>
<dbReference type="PANTHER" id="PTHR46825">
    <property type="entry name" value="D-ALANYL-D-ALANINE-CARBOXYPEPTIDASE/ENDOPEPTIDASE AMPH"/>
    <property type="match status" value="1"/>
</dbReference>
<keyword evidence="1" id="KW-1133">Transmembrane helix</keyword>
<protein>
    <submittedName>
        <fullName evidence="4">CubicO group peptidase (Beta-lactamase class C family)</fullName>
    </submittedName>
</protein>
<dbReference type="EMBL" id="JACHFW010000009">
    <property type="protein sequence ID" value="MBB5265089.1"/>
    <property type="molecule type" value="Genomic_DNA"/>
</dbReference>
<reference evidence="4 5" key="1">
    <citation type="submission" date="2020-08" db="EMBL/GenBank/DDBJ databases">
        <title>Genomic Encyclopedia of Type Strains, Phase IV (KMG-IV): sequencing the most valuable type-strain genomes for metagenomic binning, comparative biology and taxonomic classification.</title>
        <authorList>
            <person name="Goeker M."/>
        </authorList>
    </citation>
    <scope>NUCLEOTIDE SEQUENCE [LARGE SCALE GENOMIC DNA]</scope>
    <source>
        <strain evidence="4 5">DSM 106146</strain>
    </source>
</reference>
<dbReference type="Proteomes" id="UP000543642">
    <property type="component" value="Unassembled WGS sequence"/>
</dbReference>
<feature type="transmembrane region" description="Helical" evidence="1">
    <location>
        <begin position="446"/>
        <end position="470"/>
    </location>
</feature>
<feature type="transmembrane region" description="Helical" evidence="1">
    <location>
        <begin position="372"/>
        <end position="390"/>
    </location>
</feature>
<comment type="caution">
    <text evidence="4">The sequence shown here is derived from an EMBL/GenBank/DDBJ whole genome shotgun (WGS) entry which is preliminary data.</text>
</comment>
<keyword evidence="5" id="KW-1185">Reference proteome</keyword>
<evidence type="ECO:0000256" key="1">
    <source>
        <dbReference type="SAM" id="Phobius"/>
    </source>
</evidence>
<proteinExistence type="predicted"/>
<dbReference type="Gene3D" id="3.40.710.10">
    <property type="entry name" value="DD-peptidase/beta-lactamase superfamily"/>
    <property type="match status" value="1"/>
</dbReference>
<dbReference type="RefSeq" id="WP_183774559.1">
    <property type="nucleotide sequence ID" value="NZ_JACHFW010000009.1"/>
</dbReference>
<evidence type="ECO:0000256" key="2">
    <source>
        <dbReference type="SAM" id="SignalP"/>
    </source>
</evidence>
<organism evidence="4 5">
    <name type="scientific">Catenibacillus scindens</name>
    <dbReference type="NCBI Taxonomy" id="673271"/>
    <lineage>
        <taxon>Bacteria</taxon>
        <taxon>Bacillati</taxon>
        <taxon>Bacillota</taxon>
        <taxon>Clostridia</taxon>
        <taxon>Lachnospirales</taxon>
        <taxon>Lachnospiraceae</taxon>
        <taxon>Catenibacillus</taxon>
    </lineage>
</organism>
<feature type="transmembrane region" description="Helical" evidence="1">
    <location>
        <begin position="410"/>
        <end position="434"/>
    </location>
</feature>
<dbReference type="Pfam" id="PF00144">
    <property type="entry name" value="Beta-lactamase"/>
    <property type="match status" value="1"/>
</dbReference>
<dbReference type="InterPro" id="IPR012338">
    <property type="entry name" value="Beta-lactam/transpept-like"/>
</dbReference>
<keyword evidence="2" id="KW-0732">Signal</keyword>